<gene>
    <name evidence="1" type="ORF">SEMRO_289_G109190.1</name>
</gene>
<organism evidence="1 2">
    <name type="scientific">Seminavis robusta</name>
    <dbReference type="NCBI Taxonomy" id="568900"/>
    <lineage>
        <taxon>Eukaryota</taxon>
        <taxon>Sar</taxon>
        <taxon>Stramenopiles</taxon>
        <taxon>Ochrophyta</taxon>
        <taxon>Bacillariophyta</taxon>
        <taxon>Bacillariophyceae</taxon>
        <taxon>Bacillariophycidae</taxon>
        <taxon>Naviculales</taxon>
        <taxon>Naviculaceae</taxon>
        <taxon>Seminavis</taxon>
    </lineage>
</organism>
<name>A0A9N8H9S5_9STRA</name>
<dbReference type="OrthoDB" id="51695at2759"/>
<dbReference type="Proteomes" id="UP001153069">
    <property type="component" value="Unassembled WGS sequence"/>
</dbReference>
<dbReference type="EMBL" id="CAICTM010000288">
    <property type="protein sequence ID" value="CAB9507038.1"/>
    <property type="molecule type" value="Genomic_DNA"/>
</dbReference>
<keyword evidence="2" id="KW-1185">Reference proteome</keyword>
<sequence>MVIVDSRRALLSVAANSIGGTFLLSNEQLESNPEDLSRMICNYTPKAFRLAVATAGCFLYRGENIPDRVTLLDPEPDLLVPGTYDDPAAPEYFRCLETRLKRSKTRALPSTGHIATSDEAEASQWGEAVSVWPLGDTLSYVWPRQDIVFFPCTTKCPLDEIVIDRELIVALQQGHEVLFASAFDSGRKSSLPTSLAQGQTSAFLAVPRASNDELKEIVKEPQFTLG</sequence>
<accession>A0A9N8H9S5</accession>
<protein>
    <submittedName>
        <fullName evidence="1">Uncharacterized protein</fullName>
    </submittedName>
</protein>
<comment type="caution">
    <text evidence="1">The sequence shown here is derived from an EMBL/GenBank/DDBJ whole genome shotgun (WGS) entry which is preliminary data.</text>
</comment>
<evidence type="ECO:0000313" key="1">
    <source>
        <dbReference type="EMBL" id="CAB9507038.1"/>
    </source>
</evidence>
<reference evidence="1" key="1">
    <citation type="submission" date="2020-06" db="EMBL/GenBank/DDBJ databases">
        <authorList>
            <consortium name="Plant Systems Biology data submission"/>
        </authorList>
    </citation>
    <scope>NUCLEOTIDE SEQUENCE</scope>
    <source>
        <strain evidence="1">D6</strain>
    </source>
</reference>
<proteinExistence type="predicted"/>
<evidence type="ECO:0000313" key="2">
    <source>
        <dbReference type="Proteomes" id="UP001153069"/>
    </source>
</evidence>
<dbReference type="AlphaFoldDB" id="A0A9N8H9S5"/>